<evidence type="ECO:0008006" key="12">
    <source>
        <dbReference type="Google" id="ProtNLM"/>
    </source>
</evidence>
<dbReference type="GO" id="GO:0003677">
    <property type="term" value="F:DNA binding"/>
    <property type="evidence" value="ECO:0007669"/>
    <property type="project" value="UniProtKB-KW"/>
</dbReference>
<evidence type="ECO:0000256" key="4">
    <source>
        <dbReference type="ARBA" id="ARBA00023125"/>
    </source>
</evidence>
<feature type="region of interest" description="Disordered" evidence="7">
    <location>
        <begin position="33"/>
        <end position="108"/>
    </location>
</feature>
<dbReference type="InterPro" id="IPR050335">
    <property type="entry name" value="ERT1_acuK_gluconeogen_tf"/>
</dbReference>
<gene>
    <name evidence="10" type="ORF">B0H17DRAFT_369003</name>
</gene>
<dbReference type="GO" id="GO:0008270">
    <property type="term" value="F:zinc ion binding"/>
    <property type="evidence" value="ECO:0007669"/>
    <property type="project" value="InterPro"/>
</dbReference>
<dbReference type="InterPro" id="IPR021934">
    <property type="entry name" value="Sox_C"/>
</dbReference>
<comment type="caution">
    <text evidence="10">The sequence shown here is derived from an EMBL/GenBank/DDBJ whole genome shotgun (WGS) entry which is preliminary data.</text>
</comment>
<feature type="region of interest" description="Disordered" evidence="7">
    <location>
        <begin position="144"/>
        <end position="191"/>
    </location>
</feature>
<feature type="domain" description="Zn(2)-C6 fungal-type" evidence="8">
    <location>
        <begin position="2"/>
        <end position="33"/>
    </location>
</feature>
<accession>A0AAD7H0L9</accession>
<name>A0AAD7H0L9_MYCRO</name>
<dbReference type="PROSITE" id="PS50048">
    <property type="entry name" value="ZN2_CY6_FUNGAL_2"/>
    <property type="match status" value="1"/>
</dbReference>
<dbReference type="Proteomes" id="UP001221757">
    <property type="component" value="Unassembled WGS sequence"/>
</dbReference>
<keyword evidence="5" id="KW-0804">Transcription</keyword>
<dbReference type="GO" id="GO:0000981">
    <property type="term" value="F:DNA-binding transcription factor activity, RNA polymerase II-specific"/>
    <property type="evidence" value="ECO:0007669"/>
    <property type="project" value="InterPro"/>
</dbReference>
<evidence type="ECO:0000259" key="8">
    <source>
        <dbReference type="PROSITE" id="PS50048"/>
    </source>
</evidence>
<keyword evidence="6" id="KW-0539">Nucleus</keyword>
<organism evidence="10 11">
    <name type="scientific">Mycena rosella</name>
    <name type="common">Pink bonnet</name>
    <name type="synonym">Agaricus rosellus</name>
    <dbReference type="NCBI Taxonomy" id="1033263"/>
    <lineage>
        <taxon>Eukaryota</taxon>
        <taxon>Fungi</taxon>
        <taxon>Dikarya</taxon>
        <taxon>Basidiomycota</taxon>
        <taxon>Agaricomycotina</taxon>
        <taxon>Agaricomycetes</taxon>
        <taxon>Agaricomycetidae</taxon>
        <taxon>Agaricales</taxon>
        <taxon>Marasmiineae</taxon>
        <taxon>Mycenaceae</taxon>
        <taxon>Mycena</taxon>
    </lineage>
</organism>
<dbReference type="PANTHER" id="PTHR47659:SF7">
    <property type="entry name" value="FUNGAL TRANSCRIPTIONAL REGULATORY PROTEIN, N-TERMINAL DOMAIN-CONTAINING PROTEIN"/>
    <property type="match status" value="1"/>
</dbReference>
<dbReference type="InterPro" id="IPR001138">
    <property type="entry name" value="Zn2Cys6_DnaBD"/>
</dbReference>
<keyword evidence="11" id="KW-1185">Reference proteome</keyword>
<evidence type="ECO:0000256" key="7">
    <source>
        <dbReference type="SAM" id="MobiDB-lite"/>
    </source>
</evidence>
<evidence type="ECO:0000256" key="3">
    <source>
        <dbReference type="ARBA" id="ARBA00023015"/>
    </source>
</evidence>
<dbReference type="PROSITE" id="PS51516">
    <property type="entry name" value="SOX_C"/>
    <property type="match status" value="1"/>
</dbReference>
<sequence>MACTNCAQACKRCEDTRPCARCVKYSLSETCVDGQRKERKRGVKRGPYKRRARGSDSPPAADSVTDTPAAEGTGSPPGQWTAAHGPPPAPAGAPTPVPLPAPPEGYPHPFYPPMGFVLMPPPPGAEEGAPPVPYFYPYPPFGMYTPPPQPQPAATQNGAEKKANGAAGESDTKDGEGEADAEGDVEGMLSA</sequence>
<evidence type="ECO:0000313" key="10">
    <source>
        <dbReference type="EMBL" id="KAJ7708953.1"/>
    </source>
</evidence>
<dbReference type="PANTHER" id="PTHR47659">
    <property type="entry name" value="ZN(II)2CYS6 TRANSCRIPTION FACTOR (EUROFUNG)-RELATED"/>
    <property type="match status" value="1"/>
</dbReference>
<dbReference type="EMBL" id="JARKIE010000003">
    <property type="protein sequence ID" value="KAJ7708953.1"/>
    <property type="molecule type" value="Genomic_DNA"/>
</dbReference>
<proteinExistence type="predicted"/>
<evidence type="ECO:0000256" key="5">
    <source>
        <dbReference type="ARBA" id="ARBA00023163"/>
    </source>
</evidence>
<dbReference type="AlphaFoldDB" id="A0AAD7H0L9"/>
<evidence type="ECO:0000256" key="2">
    <source>
        <dbReference type="ARBA" id="ARBA00022833"/>
    </source>
</evidence>
<feature type="compositionally biased region" description="Basic residues" evidence="7">
    <location>
        <begin position="37"/>
        <end position="52"/>
    </location>
</feature>
<evidence type="ECO:0000259" key="9">
    <source>
        <dbReference type="PROSITE" id="PS51516"/>
    </source>
</evidence>
<evidence type="ECO:0000256" key="6">
    <source>
        <dbReference type="ARBA" id="ARBA00023242"/>
    </source>
</evidence>
<reference evidence="10" key="1">
    <citation type="submission" date="2023-03" db="EMBL/GenBank/DDBJ databases">
        <title>Massive genome expansion in bonnet fungi (Mycena s.s.) driven by repeated elements and novel gene families across ecological guilds.</title>
        <authorList>
            <consortium name="Lawrence Berkeley National Laboratory"/>
            <person name="Harder C.B."/>
            <person name="Miyauchi S."/>
            <person name="Viragh M."/>
            <person name="Kuo A."/>
            <person name="Thoen E."/>
            <person name="Andreopoulos B."/>
            <person name="Lu D."/>
            <person name="Skrede I."/>
            <person name="Drula E."/>
            <person name="Henrissat B."/>
            <person name="Morin E."/>
            <person name="Kohler A."/>
            <person name="Barry K."/>
            <person name="LaButti K."/>
            <person name="Morin E."/>
            <person name="Salamov A."/>
            <person name="Lipzen A."/>
            <person name="Mereny Z."/>
            <person name="Hegedus B."/>
            <person name="Baldrian P."/>
            <person name="Stursova M."/>
            <person name="Weitz H."/>
            <person name="Taylor A."/>
            <person name="Grigoriev I.V."/>
            <person name="Nagy L.G."/>
            <person name="Martin F."/>
            <person name="Kauserud H."/>
        </authorList>
    </citation>
    <scope>NUCLEOTIDE SEQUENCE</scope>
    <source>
        <strain evidence="10">CBHHK067</strain>
    </source>
</reference>
<keyword evidence="4" id="KW-0238">DNA-binding</keyword>
<keyword evidence="2" id="KW-0862">Zinc</keyword>
<evidence type="ECO:0000313" key="11">
    <source>
        <dbReference type="Proteomes" id="UP001221757"/>
    </source>
</evidence>
<feature type="compositionally biased region" description="Pro residues" evidence="7">
    <location>
        <begin position="85"/>
        <end position="108"/>
    </location>
</feature>
<protein>
    <recommendedName>
        <fullName evidence="12">Zn(2)-C6 fungal-type domain-containing protein</fullName>
    </recommendedName>
</protein>
<keyword evidence="1" id="KW-0479">Metal-binding</keyword>
<keyword evidence="3" id="KW-0805">Transcription regulation</keyword>
<feature type="domain" description="Sox C-terminal" evidence="9">
    <location>
        <begin position="90"/>
        <end position="191"/>
    </location>
</feature>
<evidence type="ECO:0000256" key="1">
    <source>
        <dbReference type="ARBA" id="ARBA00022723"/>
    </source>
</evidence>